<protein>
    <submittedName>
        <fullName evidence="2">Uncharacterized protein</fullName>
    </submittedName>
</protein>
<dbReference type="Proteomes" id="UP000274922">
    <property type="component" value="Unassembled WGS sequence"/>
</dbReference>
<accession>A0A4V1ITT5</accession>
<keyword evidence="5" id="KW-1185">Reference proteome</keyword>
<evidence type="ECO:0000313" key="5">
    <source>
        <dbReference type="Proteomes" id="UP000274922"/>
    </source>
</evidence>
<dbReference type="EMBL" id="ML009110">
    <property type="protein sequence ID" value="RKO98177.1"/>
    <property type="molecule type" value="Genomic_DNA"/>
</dbReference>
<dbReference type="Proteomes" id="UP000268535">
    <property type="component" value="Unassembled WGS sequence"/>
</dbReference>
<organism evidence="2 4">
    <name type="scientific">Caulochytrium protostelioides</name>
    <dbReference type="NCBI Taxonomy" id="1555241"/>
    <lineage>
        <taxon>Eukaryota</taxon>
        <taxon>Fungi</taxon>
        <taxon>Fungi incertae sedis</taxon>
        <taxon>Chytridiomycota</taxon>
        <taxon>Chytridiomycota incertae sedis</taxon>
        <taxon>Chytridiomycetes</taxon>
        <taxon>Caulochytriales</taxon>
        <taxon>Caulochytriaceae</taxon>
        <taxon>Caulochytrium</taxon>
    </lineage>
</organism>
<dbReference type="OrthoDB" id="2142503at2759"/>
<evidence type="ECO:0000256" key="1">
    <source>
        <dbReference type="SAM" id="Phobius"/>
    </source>
</evidence>
<feature type="transmembrane region" description="Helical" evidence="1">
    <location>
        <begin position="109"/>
        <end position="127"/>
    </location>
</feature>
<keyword evidence="1" id="KW-0812">Transmembrane</keyword>
<keyword evidence="1" id="KW-1133">Transmembrane helix</keyword>
<evidence type="ECO:0000313" key="3">
    <source>
        <dbReference type="EMBL" id="RKP03448.1"/>
    </source>
</evidence>
<reference evidence="4 5" key="1">
    <citation type="journal article" date="2018" name="Nat. Microbiol.">
        <title>Leveraging single-cell genomics to expand the fungal tree of life.</title>
        <authorList>
            <person name="Ahrendt S.R."/>
            <person name="Quandt C.A."/>
            <person name="Ciobanu D."/>
            <person name="Clum A."/>
            <person name="Salamov A."/>
            <person name="Andreopoulos B."/>
            <person name="Cheng J.F."/>
            <person name="Woyke T."/>
            <person name="Pelin A."/>
            <person name="Henrissat B."/>
            <person name="Reynolds N.K."/>
            <person name="Benny G.L."/>
            <person name="Smith M.E."/>
            <person name="James T.Y."/>
            <person name="Grigoriev I.V."/>
        </authorList>
    </citation>
    <scope>NUCLEOTIDE SEQUENCE [LARGE SCALE GENOMIC DNA]</scope>
    <source>
        <strain evidence="4 5">ATCC 52028</strain>
    </source>
</reference>
<evidence type="ECO:0000313" key="4">
    <source>
        <dbReference type="Proteomes" id="UP000268535"/>
    </source>
</evidence>
<keyword evidence="1" id="KW-0472">Membrane</keyword>
<proteinExistence type="predicted"/>
<dbReference type="AlphaFoldDB" id="A0A4V1ITT5"/>
<gene>
    <name evidence="2" type="ORF">CAUPRSCDRAFT_4703</name>
    <name evidence="3" type="ORF">CXG81DRAFT_5319</name>
</gene>
<feature type="non-terminal residue" evidence="2">
    <location>
        <position position="1"/>
    </location>
</feature>
<name>A0A4V1ITT5_9FUNG</name>
<sequence length="131" mass="13996">AADITLFCKCLCAPNATILVVEKCIDCTKAFCVEQGACWWPAVEPSVPIATTILTLPSASTSTTSSETSTTSSTPTVHAAVTLVPVPSSDPGDTWTVTCFQRGSSKDEFFVYSFLTIVTGLLLWILLRPFV</sequence>
<evidence type="ECO:0000313" key="2">
    <source>
        <dbReference type="EMBL" id="RKO98177.1"/>
    </source>
</evidence>
<feature type="non-terminal residue" evidence="2">
    <location>
        <position position="131"/>
    </location>
</feature>
<dbReference type="PANTHER" id="PTHR36854:SF1">
    <property type="entry name" value="TRANSMEMBRANE PROTEIN"/>
    <property type="match status" value="1"/>
</dbReference>
<reference evidence="2" key="3">
    <citation type="submission" date="2018-08" db="EMBL/GenBank/DDBJ databases">
        <title>Leveraging single-cell genomics to expand the Fungal Tree of Life.</title>
        <authorList>
            <consortium name="DOE Joint Genome Institute"/>
            <person name="Ahrendt S.R."/>
            <person name="Quandt C.A."/>
            <person name="Ciobanu D."/>
            <person name="Clum A."/>
            <person name="Salamov A."/>
            <person name="Andreopoulos B."/>
            <person name="Cheng J.-F."/>
            <person name="Woyke T."/>
            <person name="Pelin A."/>
            <person name="Henrissat B."/>
            <person name="Reynolds N."/>
            <person name="Benny G.L."/>
            <person name="Smith M.E."/>
            <person name="James T.Y."/>
            <person name="Grigoriev I.V."/>
        </authorList>
    </citation>
    <scope>NUCLEOTIDE SEQUENCE</scope>
    <source>
        <strain evidence="2">ATCC 52028</strain>
    </source>
</reference>
<dbReference type="PANTHER" id="PTHR36854">
    <property type="entry name" value="CHROMOSOME 9, WHOLE GENOME SHOTGUN SEQUENCE"/>
    <property type="match status" value="1"/>
</dbReference>
<dbReference type="EMBL" id="ML014123">
    <property type="protein sequence ID" value="RKP03448.1"/>
    <property type="molecule type" value="Genomic_DNA"/>
</dbReference>
<reference evidence="3" key="2">
    <citation type="submission" date="2018-04" db="EMBL/GenBank/DDBJ databases">
        <title>Leveraging single-cell genomics to expand the Fungal Tree of Life.</title>
        <authorList>
            <consortium name="DOE Joint Genome Institute"/>
            <person name="Ahrendt S.R."/>
            <person name="Quandt C.A."/>
            <person name="Ciobanu D."/>
            <person name="Clum A."/>
            <person name="Salamov A."/>
            <person name="Andreopoulos B."/>
            <person name="Cheng J.-F."/>
            <person name="Woyke T."/>
            <person name="Pelin A."/>
            <person name="Henrissat B."/>
            <person name="Benny G.L."/>
            <person name="Smith M.E."/>
            <person name="James T.Y."/>
            <person name="Grigoriev I.V."/>
        </authorList>
    </citation>
    <scope>NUCLEOTIDE SEQUENCE</scope>
    <source>
        <strain evidence="3">ATCC 52028</strain>
    </source>
</reference>